<dbReference type="Proteomes" id="UP000191408">
    <property type="component" value="Unassembled WGS sequence"/>
</dbReference>
<reference evidence="5" key="1">
    <citation type="journal article" date="2017" name="Nat. Microbiol.">
        <title>Global analysis of biosynthetic gene clusters reveals vast potential of secondary metabolite production in Penicillium species.</title>
        <authorList>
            <person name="Nielsen J.C."/>
            <person name="Grijseels S."/>
            <person name="Prigent S."/>
            <person name="Ji B."/>
            <person name="Dainat J."/>
            <person name="Nielsen K.F."/>
            <person name="Frisvad J.C."/>
            <person name="Workman M."/>
            <person name="Nielsen J."/>
        </authorList>
    </citation>
    <scope>NUCLEOTIDE SEQUENCE [LARGE SCALE GENOMIC DNA]</scope>
    <source>
        <strain evidence="5">IBT 4502</strain>
    </source>
</reference>
<dbReference type="GO" id="GO:0032065">
    <property type="term" value="P:maintenance of protein location in cell cortex"/>
    <property type="evidence" value="ECO:0007669"/>
    <property type="project" value="InterPro"/>
</dbReference>
<feature type="coiled-coil region" evidence="1">
    <location>
        <begin position="93"/>
        <end position="194"/>
    </location>
</feature>
<feature type="region of interest" description="Disordered" evidence="2">
    <location>
        <begin position="1149"/>
        <end position="1185"/>
    </location>
</feature>
<dbReference type="OrthoDB" id="2149224at2759"/>
<feature type="compositionally biased region" description="Pro residues" evidence="2">
    <location>
        <begin position="41"/>
        <end position="51"/>
    </location>
</feature>
<feature type="compositionally biased region" description="Basic residues" evidence="2">
    <location>
        <begin position="20"/>
        <end position="35"/>
    </location>
</feature>
<dbReference type="GO" id="GO:0005739">
    <property type="term" value="C:mitochondrion"/>
    <property type="evidence" value="ECO:0007669"/>
    <property type="project" value="TreeGrafter"/>
</dbReference>
<protein>
    <recommendedName>
        <fullName evidence="3">Pleckstrin homology domain-containing protein</fullName>
    </recommendedName>
</protein>
<feature type="region of interest" description="Disordered" evidence="2">
    <location>
        <begin position="322"/>
        <end position="389"/>
    </location>
</feature>
<dbReference type="PANTHER" id="PTHR28190">
    <property type="entry name" value="NUCLEAR MIGRATION PROTEIN NUM1"/>
    <property type="match status" value="1"/>
</dbReference>
<feature type="compositionally biased region" description="Pro residues" evidence="2">
    <location>
        <begin position="902"/>
        <end position="919"/>
    </location>
</feature>
<comment type="caution">
    <text evidence="4">The sequence shown here is derived from an EMBL/GenBank/DDBJ whole genome shotgun (WGS) entry which is preliminary data.</text>
</comment>
<feature type="compositionally biased region" description="Basic and acidic residues" evidence="2">
    <location>
        <begin position="690"/>
        <end position="704"/>
    </location>
</feature>
<keyword evidence="1" id="KW-0175">Coiled coil</keyword>
<sequence>MADLQSPASMAPSPAPSSKSRTRAPSKGSRPRPSLRRRDSSPPPSSPPSLPTPAFSPDGQTDDDDIDITEDTLSPFDPRRITPTLHASLVSEILSLRREIENKTKAIDGLEESLDESRTENETLTANLSQATWEGRSLKHQIQLLEGGTSSAMTELARERDEAVENIGDVRKKLEQAQKKARSREEEVERTQLLWNRDQESWADERRTLERKVHVVEGRLKTVLNEVAATQEGATIHSHSQPSENSDLVHDKNKESDSASVASSSLGRRRTSVTSVSSEEAEEAVIFHSMRYSVMSIAPGAKNGSGLNLAEELDFDEEDEFVPSDEDDIPASPEALPEERPMERPMSVHSQGSHSISDKARKILGLSLQSSDLHSPTATESRARDLGLASPVKLDSPVEYCDIGIQYSPPPSPTIEAKVVYDVVPEPAETASEPEKEDDKNENIPGTKDSATPPVVPQMVSSSCQTVDELPSPPWTPNVAESPQPVESTPELVQMTSASTQTDVVPETNVVRSESRASLSPNDVPSKMDIPMIAIHPPGSEPSSPRNSVVLPPQTKNIACQANFRAIADCRSIAIQTEEILIDQAPVKLPASLLPSAIQDEDALPRPKPQEPSLESYTVPPLPPRSEKRKQRRVVTDHPADGPVKPPRASGPDHVQAYPGNNDNGPLSEDAMSNIRRPLRSSSLFAGFEHNSDDEGPQNERDVFTDDELLNRPFAAYTVSRGKLITTKSRPSLDDMPLPEVDEQLSSPESRPPDIGRSRAPQRSGTASSSIRQSGMRKMAMISSGTAAHQRPRARSPSEPSLDSGSAGSSIAPPFPVPIRLSSRKLPLNGSDGPPSPTRSAGRQFSDRGRQSSIRRPSLRRVRSATATSQSDIAERPETLSSPSRSISTFSPESPTYRPYRPYRPPPPPPPPPPMPMPMPCDDITAPRERHGPPKRAPSHRATPSQTWNREQRERKDSTGGVQPTSVVDAIAQTMVGEWMFKYVRRRKSFGMGESKENWEGKNPDDVSANITNSGVRHKRWVWLAPYEGSIMWSGKQPTSGPALLGKSGRKFTIQSVLDVKDDNPIPKGAGSSAPFNRSILVLTPQRALKFTALTIERHYVWLTALSFLSHSSMGLQELAALPPVPQEESPNLPHTSLRRNPIRDSIRVAKGRPRPMPKGKRSFNSAGAPAPVPEVPGDSIDLAADAPHVPRFSTHNRKRSNTAPRPALHALRSFSSAGTMPSSHSGTTAGSSELHFPAMQAPSLSPGIGSRRSSISRRTSEASGRASSVAGSNMFDIGTVRMEAFIDHHAEQINRTRAPPRQRHTRKTSSQWSERRYEFDTPSVQGSEFSYRPDDPWREF</sequence>
<feature type="compositionally biased region" description="Basic residues" evidence="2">
    <location>
        <begin position="1299"/>
        <end position="1308"/>
    </location>
</feature>
<keyword evidence="5" id="KW-1185">Reference proteome</keyword>
<feature type="compositionally biased region" description="Polar residues" evidence="2">
    <location>
        <begin position="798"/>
        <end position="809"/>
    </location>
</feature>
<feature type="compositionally biased region" description="Polar residues" evidence="2">
    <location>
        <begin position="367"/>
        <end position="380"/>
    </location>
</feature>
<feature type="region of interest" description="Disordered" evidence="2">
    <location>
        <begin position="1"/>
        <end position="80"/>
    </location>
</feature>
<feature type="compositionally biased region" description="Low complexity" evidence="2">
    <location>
        <begin position="1"/>
        <end position="19"/>
    </location>
</feature>
<dbReference type="PANTHER" id="PTHR28190:SF2">
    <property type="entry name" value="MIGRATION PROTEIN, PUTATIVE (AFU_ORTHOLOGUE AFUA_2G07730)-RELATED"/>
    <property type="match status" value="1"/>
</dbReference>
<dbReference type="InterPro" id="IPR024774">
    <property type="entry name" value="PH_dom-Mcp5-type"/>
</dbReference>
<dbReference type="GO" id="GO:0000226">
    <property type="term" value="P:microtubule cytoskeleton organization"/>
    <property type="evidence" value="ECO:0007669"/>
    <property type="project" value="TreeGrafter"/>
</dbReference>
<feature type="compositionally biased region" description="Polar residues" evidence="2">
    <location>
        <begin position="237"/>
        <end position="246"/>
    </location>
</feature>
<feature type="domain" description="Pleckstrin homology" evidence="3">
    <location>
        <begin position="966"/>
        <end position="1112"/>
    </location>
</feature>
<dbReference type="Pfam" id="PF12814">
    <property type="entry name" value="Mcp5_PH"/>
    <property type="match status" value="1"/>
</dbReference>
<feature type="region of interest" description="Disordered" evidence="2">
    <location>
        <begin position="232"/>
        <end position="280"/>
    </location>
</feature>
<feature type="region of interest" description="Disordered" evidence="2">
    <location>
        <begin position="600"/>
        <end position="672"/>
    </location>
</feature>
<proteinExistence type="predicted"/>
<dbReference type="GO" id="GO:0015631">
    <property type="term" value="F:tubulin binding"/>
    <property type="evidence" value="ECO:0007669"/>
    <property type="project" value="TreeGrafter"/>
</dbReference>
<evidence type="ECO:0000313" key="5">
    <source>
        <dbReference type="Proteomes" id="UP000191408"/>
    </source>
</evidence>
<feature type="compositionally biased region" description="Basic and acidic residues" evidence="2">
    <location>
        <begin position="247"/>
        <end position="257"/>
    </location>
</feature>
<feature type="compositionally biased region" description="Basic and acidic residues" evidence="2">
    <location>
        <begin position="433"/>
        <end position="442"/>
    </location>
</feature>
<organism evidence="4 5">
    <name type="scientific">Penicillium polonicum</name>
    <dbReference type="NCBI Taxonomy" id="60169"/>
    <lineage>
        <taxon>Eukaryota</taxon>
        <taxon>Fungi</taxon>
        <taxon>Dikarya</taxon>
        <taxon>Ascomycota</taxon>
        <taxon>Pezizomycotina</taxon>
        <taxon>Eurotiomycetes</taxon>
        <taxon>Eurotiomycetidae</taxon>
        <taxon>Eurotiales</taxon>
        <taxon>Aspergillaceae</taxon>
        <taxon>Penicillium</taxon>
    </lineage>
</organism>
<feature type="compositionally biased region" description="Low complexity" evidence="2">
    <location>
        <begin position="881"/>
        <end position="900"/>
    </location>
</feature>
<name>A0A1V6P2C2_PENPO</name>
<dbReference type="GO" id="GO:0005938">
    <property type="term" value="C:cell cortex"/>
    <property type="evidence" value="ECO:0007669"/>
    <property type="project" value="InterPro"/>
</dbReference>
<feature type="compositionally biased region" description="Basic residues" evidence="2">
    <location>
        <begin position="1150"/>
        <end position="1162"/>
    </location>
</feature>
<feature type="region of interest" description="Disordered" evidence="2">
    <location>
        <begin position="1293"/>
        <end position="1341"/>
    </location>
</feature>
<evidence type="ECO:0000313" key="4">
    <source>
        <dbReference type="EMBL" id="OQD71118.1"/>
    </source>
</evidence>
<evidence type="ECO:0000256" key="1">
    <source>
        <dbReference type="SAM" id="Coils"/>
    </source>
</evidence>
<feature type="region of interest" description="Disordered" evidence="2">
    <location>
        <begin position="1239"/>
        <end position="1270"/>
    </location>
</feature>
<dbReference type="InterPro" id="IPR053005">
    <property type="entry name" value="Nuclear_Pos-Cytoskel_Interact"/>
</dbReference>
<feature type="compositionally biased region" description="Polar residues" evidence="2">
    <location>
        <begin position="761"/>
        <end position="773"/>
    </location>
</feature>
<feature type="compositionally biased region" description="Acidic residues" evidence="2">
    <location>
        <begin position="60"/>
        <end position="70"/>
    </location>
</feature>
<feature type="compositionally biased region" description="Basic and acidic residues" evidence="2">
    <location>
        <begin position="1332"/>
        <end position="1341"/>
    </location>
</feature>
<dbReference type="EMBL" id="MDYM01000001">
    <property type="protein sequence ID" value="OQD71118.1"/>
    <property type="molecule type" value="Genomic_DNA"/>
</dbReference>
<feature type="compositionally biased region" description="Polar residues" evidence="2">
    <location>
        <begin position="510"/>
        <end position="523"/>
    </location>
</feature>
<evidence type="ECO:0000256" key="2">
    <source>
        <dbReference type="SAM" id="MobiDB-lite"/>
    </source>
</evidence>
<feature type="compositionally biased region" description="Low complexity" evidence="2">
    <location>
        <begin position="1243"/>
        <end position="1258"/>
    </location>
</feature>
<dbReference type="STRING" id="60169.A0A1V6P2C2"/>
<feature type="region of interest" description="Disordered" evidence="2">
    <location>
        <begin position="687"/>
        <end position="966"/>
    </location>
</feature>
<accession>A0A1V6P2C2</accession>
<gene>
    <name evidence="4" type="ORF">PENPOL_c001G05366</name>
</gene>
<dbReference type="GO" id="GO:0005543">
    <property type="term" value="F:phospholipid binding"/>
    <property type="evidence" value="ECO:0007669"/>
    <property type="project" value="InterPro"/>
</dbReference>
<feature type="compositionally biased region" description="Polar residues" evidence="2">
    <location>
        <begin position="494"/>
        <end position="503"/>
    </location>
</feature>
<evidence type="ECO:0000259" key="3">
    <source>
        <dbReference type="Pfam" id="PF12814"/>
    </source>
</evidence>
<feature type="region of interest" description="Disordered" evidence="2">
    <location>
        <begin position="422"/>
        <end position="550"/>
    </location>
</feature>